<name>A0A6I8LY63_9PSEU</name>
<feature type="compositionally biased region" description="Basic and acidic residues" evidence="1">
    <location>
        <begin position="10"/>
        <end position="31"/>
    </location>
</feature>
<evidence type="ECO:0000313" key="3">
    <source>
        <dbReference type="Proteomes" id="UP000399805"/>
    </source>
</evidence>
<gene>
    <name evidence="2" type="ORF">AA23TX_07142</name>
</gene>
<dbReference type="Proteomes" id="UP000399805">
    <property type="component" value="Unassembled WGS sequence"/>
</dbReference>
<evidence type="ECO:0000313" key="2">
    <source>
        <dbReference type="EMBL" id="VVJ22131.1"/>
    </source>
</evidence>
<reference evidence="2 3" key="1">
    <citation type="submission" date="2019-09" db="EMBL/GenBank/DDBJ databases">
        <authorList>
            <person name="Leyn A S."/>
        </authorList>
    </citation>
    <scope>NUCLEOTIDE SEQUENCE [LARGE SCALE GENOMIC DNA]</scope>
    <source>
        <strain evidence="2">AA231_1</strain>
    </source>
</reference>
<dbReference type="AlphaFoldDB" id="A0A6I8LY63"/>
<protein>
    <submittedName>
        <fullName evidence="2">Uncharacterized protein</fullName>
    </submittedName>
</protein>
<organism evidence="2 3">
    <name type="scientific">Amycolatopsis camponoti</name>
    <dbReference type="NCBI Taxonomy" id="2606593"/>
    <lineage>
        <taxon>Bacteria</taxon>
        <taxon>Bacillati</taxon>
        <taxon>Actinomycetota</taxon>
        <taxon>Actinomycetes</taxon>
        <taxon>Pseudonocardiales</taxon>
        <taxon>Pseudonocardiaceae</taxon>
        <taxon>Amycolatopsis</taxon>
    </lineage>
</organism>
<accession>A0A6I8LY63</accession>
<sequence length="116" mass="13106">MVWSKPCSRYRVDRTESRSGPDVHGVRDPSRRHGLRRVRRAERRRAEAAGSPARGGQDRRPLRFPARRATFVEVIAADEQQVAQTPATLPFARFFDAEVYPTTPPDAAEAAHRARS</sequence>
<feature type="compositionally biased region" description="Basic residues" evidence="1">
    <location>
        <begin position="32"/>
        <end position="43"/>
    </location>
</feature>
<keyword evidence="3" id="KW-1185">Reference proteome</keyword>
<feature type="region of interest" description="Disordered" evidence="1">
    <location>
        <begin position="1"/>
        <end position="62"/>
    </location>
</feature>
<proteinExistence type="predicted"/>
<dbReference type="EMBL" id="CABVGP010000002">
    <property type="protein sequence ID" value="VVJ22131.1"/>
    <property type="molecule type" value="Genomic_DNA"/>
</dbReference>
<evidence type="ECO:0000256" key="1">
    <source>
        <dbReference type="SAM" id="MobiDB-lite"/>
    </source>
</evidence>